<dbReference type="SMART" id="SM00954">
    <property type="entry name" value="RelA_SpoT"/>
    <property type="match status" value="1"/>
</dbReference>
<proteinExistence type="predicted"/>
<comment type="caution">
    <text evidence="4">The sequence shown here is derived from an EMBL/GenBank/DDBJ whole genome shotgun (WGS) entry which is preliminary data.</text>
</comment>
<dbReference type="EMBL" id="JBHTIO010000055">
    <property type="protein sequence ID" value="MFD0898457.1"/>
    <property type="molecule type" value="Genomic_DNA"/>
</dbReference>
<protein>
    <submittedName>
        <fullName evidence="4">GTP pyrophosphokinase family protein</fullName>
    </submittedName>
</protein>
<gene>
    <name evidence="4" type="ORF">ACFQZ7_12105</name>
</gene>
<dbReference type="InterPro" id="IPR043519">
    <property type="entry name" value="NT_sf"/>
</dbReference>
<organism evidence="4 5">
    <name type="scientific">Loigolactobacillus binensis</name>
    <dbReference type="NCBI Taxonomy" id="2559922"/>
    <lineage>
        <taxon>Bacteria</taxon>
        <taxon>Bacillati</taxon>
        <taxon>Bacillota</taxon>
        <taxon>Bacilli</taxon>
        <taxon>Lactobacillales</taxon>
        <taxon>Lactobacillaceae</taxon>
        <taxon>Loigolactobacillus</taxon>
    </lineage>
</organism>
<evidence type="ECO:0000313" key="5">
    <source>
        <dbReference type="Proteomes" id="UP001597104"/>
    </source>
</evidence>
<dbReference type="CDD" id="cd05399">
    <property type="entry name" value="NT_Rel-Spo_like"/>
    <property type="match status" value="1"/>
</dbReference>
<dbReference type="Pfam" id="PF04607">
    <property type="entry name" value="RelA_SpoT"/>
    <property type="match status" value="1"/>
</dbReference>
<feature type="domain" description="RelA/SpoT" evidence="3">
    <location>
        <begin position="71"/>
        <end position="194"/>
    </location>
</feature>
<dbReference type="PANTHER" id="PTHR47837">
    <property type="entry name" value="GTP PYROPHOSPHOKINASE YJBM"/>
    <property type="match status" value="1"/>
</dbReference>
<evidence type="ECO:0000259" key="3">
    <source>
        <dbReference type="SMART" id="SM00954"/>
    </source>
</evidence>
<feature type="coiled-coil region" evidence="2">
    <location>
        <begin position="194"/>
        <end position="221"/>
    </location>
</feature>
<dbReference type="Proteomes" id="UP001597104">
    <property type="component" value="Unassembled WGS sequence"/>
</dbReference>
<evidence type="ECO:0000256" key="1">
    <source>
        <dbReference type="ARBA" id="ARBA00004976"/>
    </source>
</evidence>
<dbReference type="PANTHER" id="PTHR47837:SF2">
    <property type="entry name" value="GTP PYROPHOSPHOKINASE YWAC"/>
    <property type="match status" value="1"/>
</dbReference>
<dbReference type="InterPro" id="IPR052366">
    <property type="entry name" value="GTP_Pyrophosphokinase"/>
</dbReference>
<sequence length="230" mass="26238">MAITTKKILALLEEQADSAHPGVEVLTDYMQLNVSYQSALDEVTTKLKIIDRELSSGTTIGRKNAIHQIQTRIKSLKSIVKKLDKKGLAYSPAIIEQNLADIAGVRVICSYTDDIYLILHSLMQQTDVNVLQIKDYIKQPKPSGYRSLHVIVQIPVFFLEQTRQLKVEIQFRTIAMDYWASLEHGLRYKNNLAHSELTTRLEKAAVQINDLETEMLAIRQQLEHDHPVDM</sequence>
<dbReference type="RefSeq" id="WP_223876980.1">
    <property type="nucleotide sequence ID" value="NZ_BJDN01000003.1"/>
</dbReference>
<keyword evidence="5" id="KW-1185">Reference proteome</keyword>
<comment type="pathway">
    <text evidence="1">Purine metabolism; ppGpp biosynthesis; ppGpp from GTP: step 1/2.</text>
</comment>
<evidence type="ECO:0000256" key="2">
    <source>
        <dbReference type="SAM" id="Coils"/>
    </source>
</evidence>
<dbReference type="SUPFAM" id="SSF81301">
    <property type="entry name" value="Nucleotidyltransferase"/>
    <property type="match status" value="1"/>
</dbReference>
<dbReference type="Gene3D" id="1.10.287.860">
    <property type="entry name" value="Nucleotidyltransferase"/>
    <property type="match status" value="1"/>
</dbReference>
<accession>A0ABW3EGE3</accession>
<name>A0ABW3EGE3_9LACO</name>
<evidence type="ECO:0000313" key="4">
    <source>
        <dbReference type="EMBL" id="MFD0898457.1"/>
    </source>
</evidence>
<dbReference type="Gene3D" id="3.30.460.10">
    <property type="entry name" value="Beta Polymerase, domain 2"/>
    <property type="match status" value="1"/>
</dbReference>
<keyword evidence="2" id="KW-0175">Coiled coil</keyword>
<reference evidence="5" key="1">
    <citation type="journal article" date="2019" name="Int. J. Syst. Evol. Microbiol.">
        <title>The Global Catalogue of Microorganisms (GCM) 10K type strain sequencing project: providing services to taxonomists for standard genome sequencing and annotation.</title>
        <authorList>
            <consortium name="The Broad Institute Genomics Platform"/>
            <consortium name="The Broad Institute Genome Sequencing Center for Infectious Disease"/>
            <person name="Wu L."/>
            <person name="Ma J."/>
        </authorList>
    </citation>
    <scope>NUCLEOTIDE SEQUENCE [LARGE SCALE GENOMIC DNA]</scope>
    <source>
        <strain evidence="5">CCM 8925</strain>
    </source>
</reference>
<dbReference type="InterPro" id="IPR007685">
    <property type="entry name" value="RelA_SpoT"/>
</dbReference>